<feature type="transmembrane region" description="Helical" evidence="1">
    <location>
        <begin position="39"/>
        <end position="59"/>
    </location>
</feature>
<name>A0A251S5L9_HELAN</name>
<dbReference type="InParanoid" id="A0A251S5L9"/>
<protein>
    <submittedName>
        <fullName evidence="2">Uncharacterized protein</fullName>
    </submittedName>
</protein>
<dbReference type="EMBL" id="CM007905">
    <property type="protein sequence ID" value="OTF92471.1"/>
    <property type="molecule type" value="Genomic_DNA"/>
</dbReference>
<feature type="transmembrane region" description="Helical" evidence="1">
    <location>
        <begin position="15"/>
        <end position="32"/>
    </location>
</feature>
<keyword evidence="1" id="KW-0812">Transmembrane</keyword>
<evidence type="ECO:0000313" key="3">
    <source>
        <dbReference type="Proteomes" id="UP000215914"/>
    </source>
</evidence>
<keyword evidence="1" id="KW-0472">Membrane</keyword>
<proteinExistence type="predicted"/>
<evidence type="ECO:0000313" key="2">
    <source>
        <dbReference type="EMBL" id="OTF92471.1"/>
    </source>
</evidence>
<dbReference type="Proteomes" id="UP000215914">
    <property type="component" value="Chromosome 16"/>
</dbReference>
<keyword evidence="1" id="KW-1133">Transmembrane helix</keyword>
<keyword evidence="3" id="KW-1185">Reference proteome</keyword>
<gene>
    <name evidence="2" type="ORF">HannXRQ_Chr16g0522261</name>
</gene>
<dbReference type="AlphaFoldDB" id="A0A251S5L9"/>
<reference evidence="3" key="1">
    <citation type="journal article" date="2017" name="Nature">
        <title>The sunflower genome provides insights into oil metabolism, flowering and Asterid evolution.</title>
        <authorList>
            <person name="Badouin H."/>
            <person name="Gouzy J."/>
            <person name="Grassa C.J."/>
            <person name="Murat F."/>
            <person name="Staton S.E."/>
            <person name="Cottret L."/>
            <person name="Lelandais-Briere C."/>
            <person name="Owens G.L."/>
            <person name="Carrere S."/>
            <person name="Mayjonade B."/>
            <person name="Legrand L."/>
            <person name="Gill N."/>
            <person name="Kane N.C."/>
            <person name="Bowers J.E."/>
            <person name="Hubner S."/>
            <person name="Bellec A."/>
            <person name="Berard A."/>
            <person name="Berges H."/>
            <person name="Blanchet N."/>
            <person name="Boniface M.C."/>
            <person name="Brunel D."/>
            <person name="Catrice O."/>
            <person name="Chaidir N."/>
            <person name="Claudel C."/>
            <person name="Donnadieu C."/>
            <person name="Faraut T."/>
            <person name="Fievet G."/>
            <person name="Helmstetter N."/>
            <person name="King M."/>
            <person name="Knapp S.J."/>
            <person name="Lai Z."/>
            <person name="Le Paslier M.C."/>
            <person name="Lippi Y."/>
            <person name="Lorenzon L."/>
            <person name="Mandel J.R."/>
            <person name="Marage G."/>
            <person name="Marchand G."/>
            <person name="Marquand E."/>
            <person name="Bret-Mestries E."/>
            <person name="Morien E."/>
            <person name="Nambeesan S."/>
            <person name="Nguyen T."/>
            <person name="Pegot-Espagnet P."/>
            <person name="Pouilly N."/>
            <person name="Raftis F."/>
            <person name="Sallet E."/>
            <person name="Schiex T."/>
            <person name="Thomas J."/>
            <person name="Vandecasteele C."/>
            <person name="Vares D."/>
            <person name="Vear F."/>
            <person name="Vautrin S."/>
            <person name="Crespi M."/>
            <person name="Mangin B."/>
            <person name="Burke J.M."/>
            <person name="Salse J."/>
            <person name="Munos S."/>
            <person name="Vincourt P."/>
            <person name="Rieseberg L.H."/>
            <person name="Langlade N.B."/>
        </authorList>
    </citation>
    <scope>NUCLEOTIDE SEQUENCE [LARGE SCALE GENOMIC DNA]</scope>
    <source>
        <strain evidence="3">cv. SF193</strain>
    </source>
</reference>
<accession>A0A251S5L9</accession>
<sequence length="78" mass="8839">MGIKLGFVEYTKTNLGYATFFTALKSVLWLILNTRSSYFLLLICSYKVIICSDLLKILLLHDFKNLVMGVLSCVVSKI</sequence>
<evidence type="ECO:0000256" key="1">
    <source>
        <dbReference type="SAM" id="Phobius"/>
    </source>
</evidence>
<organism evidence="2 3">
    <name type="scientific">Helianthus annuus</name>
    <name type="common">Common sunflower</name>
    <dbReference type="NCBI Taxonomy" id="4232"/>
    <lineage>
        <taxon>Eukaryota</taxon>
        <taxon>Viridiplantae</taxon>
        <taxon>Streptophyta</taxon>
        <taxon>Embryophyta</taxon>
        <taxon>Tracheophyta</taxon>
        <taxon>Spermatophyta</taxon>
        <taxon>Magnoliopsida</taxon>
        <taxon>eudicotyledons</taxon>
        <taxon>Gunneridae</taxon>
        <taxon>Pentapetalae</taxon>
        <taxon>asterids</taxon>
        <taxon>campanulids</taxon>
        <taxon>Asterales</taxon>
        <taxon>Asteraceae</taxon>
        <taxon>Asteroideae</taxon>
        <taxon>Heliantheae alliance</taxon>
        <taxon>Heliantheae</taxon>
        <taxon>Helianthus</taxon>
    </lineage>
</organism>